<dbReference type="EMBL" id="JAKNSF020000039">
    <property type="protein sequence ID" value="KAK7727249.1"/>
    <property type="molecule type" value="Genomic_DNA"/>
</dbReference>
<dbReference type="InterPro" id="IPR007568">
    <property type="entry name" value="RTA1"/>
</dbReference>
<feature type="transmembrane region" description="Helical" evidence="5">
    <location>
        <begin position="127"/>
        <end position="143"/>
    </location>
</feature>
<dbReference type="PANTHER" id="PTHR31465">
    <property type="entry name" value="PROTEIN RTA1-RELATED"/>
    <property type="match status" value="1"/>
</dbReference>
<accession>A0ABR1P646</accession>
<evidence type="ECO:0000256" key="3">
    <source>
        <dbReference type="ARBA" id="ARBA00022989"/>
    </source>
</evidence>
<name>A0ABR1P646_DIAER</name>
<dbReference type="PANTHER" id="PTHR31465:SF1">
    <property type="entry name" value="PROTEIN RTA1-RELATED"/>
    <property type="match status" value="1"/>
</dbReference>
<keyword evidence="3 5" id="KW-1133">Transmembrane helix</keyword>
<evidence type="ECO:0000256" key="1">
    <source>
        <dbReference type="ARBA" id="ARBA00004141"/>
    </source>
</evidence>
<dbReference type="Pfam" id="PF04479">
    <property type="entry name" value="RTA1"/>
    <property type="match status" value="1"/>
</dbReference>
<keyword evidence="4 5" id="KW-0472">Membrane</keyword>
<feature type="transmembrane region" description="Helical" evidence="5">
    <location>
        <begin position="207"/>
        <end position="224"/>
    </location>
</feature>
<feature type="transmembrane region" description="Helical" evidence="5">
    <location>
        <begin position="91"/>
        <end position="115"/>
    </location>
</feature>
<feature type="transmembrane region" description="Helical" evidence="5">
    <location>
        <begin position="163"/>
        <end position="186"/>
    </location>
</feature>
<evidence type="ECO:0000256" key="2">
    <source>
        <dbReference type="ARBA" id="ARBA00022692"/>
    </source>
</evidence>
<gene>
    <name evidence="6" type="ORF">SLS63_007300</name>
</gene>
<dbReference type="Proteomes" id="UP001430848">
    <property type="component" value="Unassembled WGS sequence"/>
</dbReference>
<comment type="subcellular location">
    <subcellularLocation>
        <location evidence="1">Membrane</location>
        <topology evidence="1">Multi-pass membrane protein</topology>
    </subcellularLocation>
</comment>
<evidence type="ECO:0000256" key="4">
    <source>
        <dbReference type="ARBA" id="ARBA00023136"/>
    </source>
</evidence>
<protein>
    <submittedName>
        <fullName evidence="6">Uncharacterized protein</fullName>
    </submittedName>
</protein>
<reference evidence="6 7" key="1">
    <citation type="submission" date="2024-02" db="EMBL/GenBank/DDBJ databases">
        <title>De novo assembly and annotation of 12 fungi associated with fruit tree decline syndrome in Ontario, Canada.</title>
        <authorList>
            <person name="Sulman M."/>
            <person name="Ellouze W."/>
            <person name="Ilyukhin E."/>
        </authorList>
    </citation>
    <scope>NUCLEOTIDE SEQUENCE [LARGE SCALE GENOMIC DNA]</scope>
    <source>
        <strain evidence="6 7">M169</strain>
    </source>
</reference>
<organism evidence="6 7">
    <name type="scientific">Diaporthe eres</name>
    <name type="common">Phomopsis oblonga</name>
    <dbReference type="NCBI Taxonomy" id="83184"/>
    <lineage>
        <taxon>Eukaryota</taxon>
        <taxon>Fungi</taxon>
        <taxon>Dikarya</taxon>
        <taxon>Ascomycota</taxon>
        <taxon>Pezizomycotina</taxon>
        <taxon>Sordariomycetes</taxon>
        <taxon>Sordariomycetidae</taxon>
        <taxon>Diaporthales</taxon>
        <taxon>Diaporthaceae</taxon>
        <taxon>Diaporthe</taxon>
        <taxon>Diaporthe eres species complex</taxon>
    </lineage>
</organism>
<sequence>MDMADCIPNYKDAVWSFYRYEPSVAGAVIFCILLGITSGLHAFQMYTTRTWYLIALVVGGLCECIGYIARSVNATEQPGCWSLGAYIAQNVLILIAPAFMAASIYMILGRIIILTDGDSHSLVRRRWITKIFVTGGVSSLQMQSTGGGLMAAGESLLKTGENIIIAGLFVQLAFFGFFVVAAGVFHRRMSLVPTAKASDPAVRWQKYLMTLYVTSALILVRSIFRVI</sequence>
<feature type="transmembrane region" description="Helical" evidence="5">
    <location>
        <begin position="24"/>
        <end position="43"/>
    </location>
</feature>
<feature type="transmembrane region" description="Helical" evidence="5">
    <location>
        <begin position="50"/>
        <end position="69"/>
    </location>
</feature>
<evidence type="ECO:0000313" key="6">
    <source>
        <dbReference type="EMBL" id="KAK7727249.1"/>
    </source>
</evidence>
<evidence type="ECO:0000313" key="7">
    <source>
        <dbReference type="Proteomes" id="UP001430848"/>
    </source>
</evidence>
<comment type="caution">
    <text evidence="6">The sequence shown here is derived from an EMBL/GenBank/DDBJ whole genome shotgun (WGS) entry which is preliminary data.</text>
</comment>
<keyword evidence="2 5" id="KW-0812">Transmembrane</keyword>
<keyword evidence="7" id="KW-1185">Reference proteome</keyword>
<evidence type="ECO:0000256" key="5">
    <source>
        <dbReference type="SAM" id="Phobius"/>
    </source>
</evidence>
<proteinExistence type="predicted"/>